<comment type="caution">
    <text evidence="1">The sequence shown here is derived from an EMBL/GenBank/DDBJ whole genome shotgun (WGS) entry which is preliminary data.</text>
</comment>
<evidence type="ECO:0000313" key="2">
    <source>
        <dbReference type="Proteomes" id="UP000055048"/>
    </source>
</evidence>
<proteinExistence type="predicted"/>
<reference evidence="1 2" key="1">
    <citation type="submission" date="2015-01" db="EMBL/GenBank/DDBJ databases">
        <title>Evolution of Trichinella species and genotypes.</title>
        <authorList>
            <person name="Korhonen P.K."/>
            <person name="Edoardo P."/>
            <person name="Giuseppe L.R."/>
            <person name="Gasser R.B."/>
        </authorList>
    </citation>
    <scope>NUCLEOTIDE SEQUENCE [LARGE SCALE GENOMIC DNA]</scope>
    <source>
        <strain evidence="1">ISS417</strain>
    </source>
</reference>
<sequence length="102" mass="11927">MAKWRFRAIQLEKEKKKTMQKTPNILTITTKLLPYLNGTTCTYQQNAVGSAYHHICIKNKVLNMLQMKQSPSFPKLYYHVTQESIKKQSYMDKTACDPIRVT</sequence>
<dbReference type="AlphaFoldDB" id="A0A0V0TVF6"/>
<protein>
    <submittedName>
        <fullName evidence="1">Uncharacterized protein</fullName>
    </submittedName>
</protein>
<organism evidence="1 2">
    <name type="scientific">Trichinella murrelli</name>
    <dbReference type="NCBI Taxonomy" id="144512"/>
    <lineage>
        <taxon>Eukaryota</taxon>
        <taxon>Metazoa</taxon>
        <taxon>Ecdysozoa</taxon>
        <taxon>Nematoda</taxon>
        <taxon>Enoplea</taxon>
        <taxon>Dorylaimia</taxon>
        <taxon>Trichinellida</taxon>
        <taxon>Trichinellidae</taxon>
        <taxon>Trichinella</taxon>
    </lineage>
</organism>
<accession>A0A0V0TVF6</accession>
<dbReference type="Proteomes" id="UP000055048">
    <property type="component" value="Unassembled WGS sequence"/>
</dbReference>
<gene>
    <name evidence="1" type="ORF">T05_9823</name>
</gene>
<keyword evidence="2" id="KW-1185">Reference proteome</keyword>
<dbReference type="EMBL" id="JYDJ01000131">
    <property type="protein sequence ID" value="KRX42910.1"/>
    <property type="molecule type" value="Genomic_DNA"/>
</dbReference>
<evidence type="ECO:0000313" key="1">
    <source>
        <dbReference type="EMBL" id="KRX42910.1"/>
    </source>
</evidence>
<name>A0A0V0TVF6_9BILA</name>